<dbReference type="EMBL" id="JAVRIC010000023">
    <property type="protein sequence ID" value="MDT0498599.1"/>
    <property type="molecule type" value="Genomic_DNA"/>
</dbReference>
<evidence type="ECO:0000256" key="1">
    <source>
        <dbReference type="SAM" id="MobiDB-lite"/>
    </source>
</evidence>
<protein>
    <submittedName>
        <fullName evidence="2">DUF3275 family protein</fullName>
    </submittedName>
</protein>
<feature type="compositionally biased region" description="Low complexity" evidence="1">
    <location>
        <begin position="94"/>
        <end position="106"/>
    </location>
</feature>
<dbReference type="InterPro" id="IPR021693">
    <property type="entry name" value="DUF3275"/>
</dbReference>
<sequence>MLKLSGTLAIRTIHGARGAFNVGRLLTEIGEFAVKDSLIEEYDEGRYKGEFGIIAITPSTYFAAGRTVVEVRARLGSIALEDIAAPAGDDRSPIIEPDPIESEPASTGQVSIDTGTAESATATFDTAVATAGSDSLDTPDDAEHALQTLFGSLWPLEVRVKLDPTVDRGLFRTQRDKLKELGYRFQPVGQVWERAETS</sequence>
<dbReference type="Pfam" id="PF11679">
    <property type="entry name" value="DUF3275"/>
    <property type="match status" value="1"/>
</dbReference>
<keyword evidence="3" id="KW-1185">Reference proteome</keyword>
<evidence type="ECO:0000313" key="3">
    <source>
        <dbReference type="Proteomes" id="UP001254608"/>
    </source>
</evidence>
<accession>A0ABU2WLV5</accession>
<proteinExistence type="predicted"/>
<reference evidence="2 3" key="1">
    <citation type="submission" date="2023-09" db="EMBL/GenBank/DDBJ databases">
        <authorList>
            <person name="Rey-Velasco X."/>
        </authorList>
    </citation>
    <scope>NUCLEOTIDE SEQUENCE [LARGE SCALE GENOMIC DNA]</scope>
    <source>
        <strain evidence="2 3">W345</strain>
    </source>
</reference>
<name>A0ABU2WLV5_9GAMM</name>
<dbReference type="Proteomes" id="UP001254608">
    <property type="component" value="Unassembled WGS sequence"/>
</dbReference>
<comment type="caution">
    <text evidence="2">The sequence shown here is derived from an EMBL/GenBank/DDBJ whole genome shotgun (WGS) entry which is preliminary data.</text>
</comment>
<organism evidence="2 3">
    <name type="scientific">Banduia mediterranea</name>
    <dbReference type="NCBI Taxonomy" id="3075609"/>
    <lineage>
        <taxon>Bacteria</taxon>
        <taxon>Pseudomonadati</taxon>
        <taxon>Pseudomonadota</taxon>
        <taxon>Gammaproteobacteria</taxon>
        <taxon>Nevskiales</taxon>
        <taxon>Algiphilaceae</taxon>
        <taxon>Banduia</taxon>
    </lineage>
</organism>
<evidence type="ECO:0000313" key="2">
    <source>
        <dbReference type="EMBL" id="MDT0498599.1"/>
    </source>
</evidence>
<dbReference type="RefSeq" id="WP_311366009.1">
    <property type="nucleotide sequence ID" value="NZ_JAVRIC010000023.1"/>
</dbReference>
<gene>
    <name evidence="2" type="ORF">RM530_14710</name>
</gene>
<feature type="region of interest" description="Disordered" evidence="1">
    <location>
        <begin position="88"/>
        <end position="112"/>
    </location>
</feature>